<feature type="domain" description="DUF7000" evidence="1">
    <location>
        <begin position="6"/>
        <end position="158"/>
    </location>
</feature>
<organism evidence="2 3">
    <name type="scientific">Chryseobacterium tructae</name>
    <dbReference type="NCBI Taxonomy" id="1037380"/>
    <lineage>
        <taxon>Bacteria</taxon>
        <taxon>Pseudomonadati</taxon>
        <taxon>Bacteroidota</taxon>
        <taxon>Flavobacteriia</taxon>
        <taxon>Flavobacteriales</taxon>
        <taxon>Weeksellaceae</taxon>
        <taxon>Chryseobacterium group</taxon>
        <taxon>Chryseobacterium</taxon>
    </lineage>
</organism>
<dbReference type="EMBL" id="JBHRYO010000002">
    <property type="protein sequence ID" value="MFC3757921.1"/>
    <property type="molecule type" value="Genomic_DNA"/>
</dbReference>
<sequence length="159" mass="18764">MKDINITIKSYQKIVAKNEIPQAYMYLMRLMTALKADFSRHFENKFSVGNISPGYMDYTYFPFFDAPLRENKLRFGIVLNHKKMQLELWLMGQNAEVQQEYWAILKSTPWNKHLTSMPKYSVLETVLIESPDFENKEVIYKAVINKTLEIVPEIMKLLS</sequence>
<dbReference type="Pfam" id="PF22526">
    <property type="entry name" value="DUF7000"/>
    <property type="match status" value="1"/>
</dbReference>
<name>A0ABV7XY19_9FLAO</name>
<keyword evidence="3" id="KW-1185">Reference proteome</keyword>
<reference evidence="3" key="1">
    <citation type="journal article" date="2019" name="Int. J. Syst. Evol. Microbiol.">
        <title>The Global Catalogue of Microorganisms (GCM) 10K type strain sequencing project: providing services to taxonomists for standard genome sequencing and annotation.</title>
        <authorList>
            <consortium name="The Broad Institute Genomics Platform"/>
            <consortium name="The Broad Institute Genome Sequencing Center for Infectious Disease"/>
            <person name="Wu L."/>
            <person name="Ma J."/>
        </authorList>
    </citation>
    <scope>NUCLEOTIDE SEQUENCE [LARGE SCALE GENOMIC DNA]</scope>
    <source>
        <strain evidence="3">CECT 7798</strain>
    </source>
</reference>
<dbReference type="Proteomes" id="UP001595735">
    <property type="component" value="Unassembled WGS sequence"/>
</dbReference>
<dbReference type="RefSeq" id="WP_290299454.1">
    <property type="nucleotide sequence ID" value="NZ_JAUFQR010000001.1"/>
</dbReference>
<dbReference type="InterPro" id="IPR054269">
    <property type="entry name" value="DUF7000"/>
</dbReference>
<proteinExistence type="predicted"/>
<comment type="caution">
    <text evidence="2">The sequence shown here is derived from an EMBL/GenBank/DDBJ whole genome shotgun (WGS) entry which is preliminary data.</text>
</comment>
<gene>
    <name evidence="2" type="ORF">ACFONJ_18225</name>
</gene>
<evidence type="ECO:0000313" key="2">
    <source>
        <dbReference type="EMBL" id="MFC3757921.1"/>
    </source>
</evidence>
<protein>
    <submittedName>
        <fullName evidence="2">DUF7000 family protein</fullName>
    </submittedName>
</protein>
<evidence type="ECO:0000259" key="1">
    <source>
        <dbReference type="Pfam" id="PF22526"/>
    </source>
</evidence>
<accession>A0ABV7XY19</accession>
<evidence type="ECO:0000313" key="3">
    <source>
        <dbReference type="Proteomes" id="UP001595735"/>
    </source>
</evidence>